<organism evidence="1 2">
    <name type="scientific">Citrus sinensis</name>
    <name type="common">Sweet orange</name>
    <name type="synonym">Citrus aurantium var. sinensis</name>
    <dbReference type="NCBI Taxonomy" id="2711"/>
    <lineage>
        <taxon>Eukaryota</taxon>
        <taxon>Viridiplantae</taxon>
        <taxon>Streptophyta</taxon>
        <taxon>Embryophyta</taxon>
        <taxon>Tracheophyta</taxon>
        <taxon>Spermatophyta</taxon>
        <taxon>Magnoliopsida</taxon>
        <taxon>eudicotyledons</taxon>
        <taxon>Gunneridae</taxon>
        <taxon>Pentapetalae</taxon>
        <taxon>rosids</taxon>
        <taxon>malvids</taxon>
        <taxon>Sapindales</taxon>
        <taxon>Rutaceae</taxon>
        <taxon>Aurantioideae</taxon>
        <taxon>Citrus</taxon>
    </lineage>
</organism>
<proteinExistence type="predicted"/>
<reference evidence="1 2" key="1">
    <citation type="submission" date="2014-04" db="EMBL/GenBank/DDBJ databases">
        <authorList>
            <consortium name="International Citrus Genome Consortium"/>
            <person name="Gmitter F."/>
            <person name="Chen C."/>
            <person name="Farmerie W."/>
            <person name="Harkins T."/>
            <person name="Desany B."/>
            <person name="Mohiuddin M."/>
            <person name="Kodira C."/>
            <person name="Borodovsky M."/>
            <person name="Lomsadze A."/>
            <person name="Burns P."/>
            <person name="Jenkins J."/>
            <person name="Prochnik S."/>
            <person name="Shu S."/>
            <person name="Chapman J."/>
            <person name="Pitluck S."/>
            <person name="Schmutz J."/>
            <person name="Rokhsar D."/>
        </authorList>
    </citation>
    <scope>NUCLEOTIDE SEQUENCE</scope>
</reference>
<keyword evidence="2" id="KW-1185">Reference proteome</keyword>
<sequence>MDKNWMWLSNRLSKEFRDGVKSFIKIAKKNLDQDGNDDNDDDDGCLEMLSDMSRETNMNIDTGLAKSNSAEAGNIFHEFEKLFNVAKQEAYPGCSKYSTLTCIIKLMHIKSDKSFDMLLQFVKDLLPEGSNIPTSYYEAKKMLCDLGLRYESIHACGNDCILFWKENVDADKYPIWDEPRYKFDNGKGKKISKEVLHYFPLKPRLRLLI</sequence>
<dbReference type="Proteomes" id="UP000027120">
    <property type="component" value="Unassembled WGS sequence"/>
</dbReference>
<protein>
    <submittedName>
        <fullName evidence="1">Uncharacterized protein</fullName>
    </submittedName>
</protein>
<dbReference type="PANTHER" id="PTHR10775">
    <property type="entry name" value="OS08G0208400 PROTEIN"/>
    <property type="match status" value="1"/>
</dbReference>
<gene>
    <name evidence="1" type="ORF">CISIN_1g042024mg</name>
</gene>
<dbReference type="EMBL" id="KK785577">
    <property type="protein sequence ID" value="KDO41718.1"/>
    <property type="molecule type" value="Genomic_DNA"/>
</dbReference>
<dbReference type="AlphaFoldDB" id="A0A067DFY3"/>
<evidence type="ECO:0000313" key="2">
    <source>
        <dbReference type="Proteomes" id="UP000027120"/>
    </source>
</evidence>
<name>A0A067DFY3_CITSI</name>
<dbReference type="PANTHER" id="PTHR10775:SF185">
    <property type="entry name" value="OS08G0208400 PROTEIN"/>
    <property type="match status" value="1"/>
</dbReference>
<accession>A0A067DFY3</accession>
<evidence type="ECO:0000313" key="1">
    <source>
        <dbReference type="EMBL" id="KDO41718.1"/>
    </source>
</evidence>